<gene>
    <name evidence="2" type="ORF">Z520_11757</name>
</gene>
<sequence length="269" mass="30652">MSIHGHHISFEGEGDRVALILMKLPPKNQGIVLRLSQTATLGGLRRSPSLAGPQRGKHLRNERDRKERLMPGLRQYCTQACLLGLVHRTGLDEKCPNVELHRQCAQNRQHPIDKRTFRQLLRRQLGEDLDHVCEVVGKQWARGAPFHVHLRRFGYTLVGKGTVQAFVEDLRHEGRLYGRLQSLQESVIPVHLGNITLPKMYYLDVRVRIQHMMMKAWVGEEMMADGEDMRCRINEQVQSATGKPSALGATHNDIRGPNILSSQKWSVQC</sequence>
<dbReference type="AlphaFoldDB" id="A0A0D2I5N2"/>
<evidence type="ECO:0000313" key="2">
    <source>
        <dbReference type="EMBL" id="KIX92581.1"/>
    </source>
</evidence>
<evidence type="ECO:0000256" key="1">
    <source>
        <dbReference type="SAM" id="MobiDB-lite"/>
    </source>
</evidence>
<reference evidence="2 3" key="1">
    <citation type="submission" date="2015-01" db="EMBL/GenBank/DDBJ databases">
        <title>The Genome Sequence of Fonsecaea multimorphosa CBS 102226.</title>
        <authorList>
            <consortium name="The Broad Institute Genomics Platform"/>
            <person name="Cuomo C."/>
            <person name="de Hoog S."/>
            <person name="Gorbushina A."/>
            <person name="Stielow B."/>
            <person name="Teixiera M."/>
            <person name="Abouelleil A."/>
            <person name="Chapman S.B."/>
            <person name="Priest M."/>
            <person name="Young S.K."/>
            <person name="Wortman J."/>
            <person name="Nusbaum C."/>
            <person name="Birren B."/>
        </authorList>
    </citation>
    <scope>NUCLEOTIDE SEQUENCE [LARGE SCALE GENOMIC DNA]</scope>
    <source>
        <strain evidence="2 3">CBS 102226</strain>
    </source>
</reference>
<dbReference type="Proteomes" id="UP000053411">
    <property type="component" value="Unassembled WGS sequence"/>
</dbReference>
<dbReference type="STRING" id="1442371.A0A0D2I5N2"/>
<proteinExistence type="predicted"/>
<dbReference type="EMBL" id="KN848103">
    <property type="protein sequence ID" value="KIX92581.1"/>
    <property type="molecule type" value="Genomic_DNA"/>
</dbReference>
<dbReference type="VEuPathDB" id="FungiDB:Z520_11757"/>
<feature type="region of interest" description="Disordered" evidence="1">
    <location>
        <begin position="43"/>
        <end position="64"/>
    </location>
</feature>
<evidence type="ECO:0000313" key="3">
    <source>
        <dbReference type="Proteomes" id="UP000053411"/>
    </source>
</evidence>
<name>A0A0D2I5N2_9EURO</name>
<dbReference type="GeneID" id="27717503"/>
<protein>
    <submittedName>
        <fullName evidence="2">Uncharacterized protein</fullName>
    </submittedName>
</protein>
<dbReference type="OrthoDB" id="2156052at2759"/>
<dbReference type="RefSeq" id="XP_016626704.1">
    <property type="nucleotide sequence ID" value="XM_016782245.1"/>
</dbReference>
<accession>A0A0D2I5N2</accession>
<keyword evidence="3" id="KW-1185">Reference proteome</keyword>
<organism evidence="2 3">
    <name type="scientific">Fonsecaea multimorphosa CBS 102226</name>
    <dbReference type="NCBI Taxonomy" id="1442371"/>
    <lineage>
        <taxon>Eukaryota</taxon>
        <taxon>Fungi</taxon>
        <taxon>Dikarya</taxon>
        <taxon>Ascomycota</taxon>
        <taxon>Pezizomycotina</taxon>
        <taxon>Eurotiomycetes</taxon>
        <taxon>Chaetothyriomycetidae</taxon>
        <taxon>Chaetothyriales</taxon>
        <taxon>Herpotrichiellaceae</taxon>
        <taxon>Fonsecaea</taxon>
    </lineage>
</organism>